<reference evidence="3 4" key="1">
    <citation type="journal article" date="2017" name="Front. Genet.">
        <title>Draft sequencing of the heterozygous diploid genome of Satsuma (Citrus unshiu Marc.) using a hybrid assembly approach.</title>
        <authorList>
            <person name="Shimizu T."/>
            <person name="Tanizawa Y."/>
            <person name="Mochizuki T."/>
            <person name="Nagasaki H."/>
            <person name="Yoshioka T."/>
            <person name="Toyoda A."/>
            <person name="Fujiyama A."/>
            <person name="Kaminuma E."/>
            <person name="Nakamura Y."/>
        </authorList>
    </citation>
    <scope>NUCLEOTIDE SEQUENCE [LARGE SCALE GENOMIC DNA]</scope>
    <source>
        <strain evidence="4">cv. Miyagawa wase</strain>
    </source>
</reference>
<keyword evidence="4" id="KW-1185">Reference proteome</keyword>
<proteinExistence type="predicted"/>
<dbReference type="PANTHER" id="PTHR47487:SF12">
    <property type="entry name" value="GLUTENIN, HIGH MOLECULAR WEIGHT SUBUNIT DX5-LIKE"/>
    <property type="match status" value="1"/>
</dbReference>
<dbReference type="Pfam" id="PF12874">
    <property type="entry name" value="zf-met"/>
    <property type="match status" value="2"/>
</dbReference>
<dbReference type="InterPro" id="IPR036236">
    <property type="entry name" value="Znf_C2H2_sf"/>
</dbReference>
<dbReference type="SMART" id="SM00451">
    <property type="entry name" value="ZnF_U1"/>
    <property type="match status" value="2"/>
</dbReference>
<dbReference type="InterPro" id="IPR013087">
    <property type="entry name" value="Znf_C2H2_type"/>
</dbReference>
<feature type="domain" description="U1-type" evidence="2">
    <location>
        <begin position="444"/>
        <end position="478"/>
    </location>
</feature>
<protein>
    <recommendedName>
        <fullName evidence="2">U1-type domain-containing protein</fullName>
    </recommendedName>
</protein>
<dbReference type="EMBL" id="BDQV01001397">
    <property type="protein sequence ID" value="GAY32674.1"/>
    <property type="molecule type" value="Genomic_DNA"/>
</dbReference>
<dbReference type="Proteomes" id="UP000236630">
    <property type="component" value="Unassembled WGS sequence"/>
</dbReference>
<dbReference type="GO" id="GO:0008270">
    <property type="term" value="F:zinc ion binding"/>
    <property type="evidence" value="ECO:0007669"/>
    <property type="project" value="InterPro"/>
</dbReference>
<dbReference type="PANTHER" id="PTHR47487">
    <property type="entry name" value="OS06G0651300 PROTEIN-RELATED"/>
    <property type="match status" value="1"/>
</dbReference>
<gene>
    <name evidence="3" type="ORF">CUMW_274130</name>
</gene>
<feature type="region of interest" description="Disordered" evidence="1">
    <location>
        <begin position="339"/>
        <end position="404"/>
    </location>
</feature>
<feature type="domain" description="U1-type" evidence="2">
    <location>
        <begin position="282"/>
        <end position="316"/>
    </location>
</feature>
<feature type="compositionally biased region" description="Basic residues" evidence="1">
    <location>
        <begin position="210"/>
        <end position="226"/>
    </location>
</feature>
<accession>A0A2H5MXC6</accession>
<dbReference type="AlphaFoldDB" id="A0A2H5MXC6"/>
<sequence length="563" mass="62007">MMDLSSLPEAQQQNQDYASQSYYDQTQIQSYDQSYYYYYHQQQQHHHAYYQQSYYSTAYQSLPHQQYPETSTLNPPGVSVSANEAAEIAGPGGAQQARQQHSAYYPAAAPLSQLAQFAGTMQAAEGAMGGMHTPLLQCGRFKLLVLLIGAISHMILLSKSLCCFTCLIALQGGQFPNKGGCRQGGRPFQGAGHKNFGPRHSNPATSGRSFRGRGRGRGRGGSRHVLARGASSSSPNPEYTAAEGAEPADPSPNATEKAAQFLPEPLLSTAAAGKVEPSQQPLKSAWCELCRVDCTSLQILEQHRNGKRHRKNLLRIEELRKAVKPMAEIQMEQKPIAECQTEASEQPELAQDGEEKEAAVDVPSETVNDEKEIEVEHPGNADDQPEVPVNESSNPQEEKPRMDRFDNWRRGMKRKKRVGQGRKCMKSTFEGSRQSMEPPKPKVVIPLICSLCNVKCDTKEVFGRHLSGKKHIAKLKRFEGHQAMYGPEGVQALYPPNPIVHTLYGSQGSYLQRGAYLPSQTHQAVATSVSTDPQFQHYPMAQAETTVQNGGQNAVTTASEAQH</sequence>
<feature type="region of interest" description="Disordered" evidence="1">
    <location>
        <begin position="186"/>
        <end position="256"/>
    </location>
</feature>
<feature type="region of interest" description="Disordered" evidence="1">
    <location>
        <begin position="416"/>
        <end position="439"/>
    </location>
</feature>
<evidence type="ECO:0000313" key="4">
    <source>
        <dbReference type="Proteomes" id="UP000236630"/>
    </source>
</evidence>
<evidence type="ECO:0000256" key="1">
    <source>
        <dbReference type="SAM" id="MobiDB-lite"/>
    </source>
</evidence>
<dbReference type="Gene3D" id="3.30.160.60">
    <property type="entry name" value="Classic Zinc Finger"/>
    <property type="match status" value="2"/>
</dbReference>
<dbReference type="InterPro" id="IPR003604">
    <property type="entry name" value="Matrin/U1-like-C_Znf_C2H2"/>
</dbReference>
<dbReference type="STRING" id="55188.A0A2H5MXC6"/>
<dbReference type="SUPFAM" id="SSF57667">
    <property type="entry name" value="beta-beta-alpha zinc fingers"/>
    <property type="match status" value="2"/>
</dbReference>
<organism evidence="3 4">
    <name type="scientific">Citrus unshiu</name>
    <name type="common">Satsuma mandarin</name>
    <name type="synonym">Citrus nobilis var. unshiu</name>
    <dbReference type="NCBI Taxonomy" id="55188"/>
    <lineage>
        <taxon>Eukaryota</taxon>
        <taxon>Viridiplantae</taxon>
        <taxon>Streptophyta</taxon>
        <taxon>Embryophyta</taxon>
        <taxon>Tracheophyta</taxon>
        <taxon>Spermatophyta</taxon>
        <taxon>Magnoliopsida</taxon>
        <taxon>eudicotyledons</taxon>
        <taxon>Gunneridae</taxon>
        <taxon>Pentapetalae</taxon>
        <taxon>rosids</taxon>
        <taxon>malvids</taxon>
        <taxon>Sapindales</taxon>
        <taxon>Rutaceae</taxon>
        <taxon>Aurantioideae</taxon>
        <taxon>Citrus</taxon>
    </lineage>
</organism>
<feature type="compositionally biased region" description="Basic and acidic residues" evidence="1">
    <location>
        <begin position="368"/>
        <end position="380"/>
    </location>
</feature>
<evidence type="ECO:0000313" key="3">
    <source>
        <dbReference type="EMBL" id="GAY32674.1"/>
    </source>
</evidence>
<comment type="caution">
    <text evidence="3">The sequence shown here is derived from an EMBL/GenBank/DDBJ whole genome shotgun (WGS) entry which is preliminary data.</text>
</comment>
<feature type="compositionally biased region" description="Basic residues" evidence="1">
    <location>
        <begin position="416"/>
        <end position="425"/>
    </location>
</feature>
<dbReference type="GO" id="GO:0003676">
    <property type="term" value="F:nucleic acid binding"/>
    <property type="evidence" value="ECO:0007669"/>
    <property type="project" value="InterPro"/>
</dbReference>
<evidence type="ECO:0000259" key="2">
    <source>
        <dbReference type="SMART" id="SM00451"/>
    </source>
</evidence>
<name>A0A2H5MXC6_CITUN</name>